<dbReference type="RefSeq" id="WP_100543354.1">
    <property type="nucleotide sequence ID" value="NZ_PHQY01000612.1"/>
</dbReference>
<gene>
    <name evidence="1" type="ORF">CWD94_12615</name>
</gene>
<proteinExistence type="predicted"/>
<comment type="caution">
    <text evidence="1">The sequence shown here is derived from an EMBL/GenBank/DDBJ whole genome shotgun (WGS) entry which is preliminary data.</text>
</comment>
<accession>A0A2M9Q5M9</accession>
<dbReference type="Proteomes" id="UP000232101">
    <property type="component" value="Unassembled WGS sequence"/>
</dbReference>
<sequence>MQYTQINIETEVQGFIFESNYKQPLSLGCTAIFKVEDDNEDEDEDTKSENFRGKPKIFEGGISCNDVEIVEKE</sequence>
<protein>
    <submittedName>
        <fullName evidence="1">Uncharacterized protein</fullName>
    </submittedName>
</protein>
<dbReference type="AlphaFoldDB" id="A0A2M9Q5M9"/>
<organism evidence="1 2">
    <name type="scientific">Lysinibacillus xylanilyticus</name>
    <dbReference type="NCBI Taxonomy" id="582475"/>
    <lineage>
        <taxon>Bacteria</taxon>
        <taxon>Bacillati</taxon>
        <taxon>Bacillota</taxon>
        <taxon>Bacilli</taxon>
        <taxon>Bacillales</taxon>
        <taxon>Bacillaceae</taxon>
        <taxon>Lysinibacillus</taxon>
    </lineage>
</organism>
<reference evidence="1 2" key="1">
    <citation type="submission" date="2017-11" db="EMBL/GenBank/DDBJ databases">
        <title>Bacterial isolate from king chilli rhizosphere.</title>
        <authorList>
            <person name="Takhelmayum P."/>
            <person name="Sarangthem I."/>
        </authorList>
    </citation>
    <scope>NUCLEOTIDE SEQUENCE [LARGE SCALE GENOMIC DNA]</scope>
    <source>
        <strain evidence="2">t26</strain>
    </source>
</reference>
<name>A0A2M9Q5M9_9BACI</name>
<dbReference type="EMBL" id="PHQY01000612">
    <property type="protein sequence ID" value="PJO43389.1"/>
    <property type="molecule type" value="Genomic_DNA"/>
</dbReference>
<evidence type="ECO:0000313" key="2">
    <source>
        <dbReference type="Proteomes" id="UP000232101"/>
    </source>
</evidence>
<evidence type="ECO:0000313" key="1">
    <source>
        <dbReference type="EMBL" id="PJO43389.1"/>
    </source>
</evidence>